<keyword evidence="7" id="KW-0408">Iron</keyword>
<reference evidence="11 12" key="1">
    <citation type="submission" date="2015-03" db="EMBL/GenBank/DDBJ databases">
        <title>Genomic characterization of Dehalococcoides mccartyi strain 11a5, an unusal plasmid-containing chloroethene dechlorinator.</title>
        <authorList>
            <person name="Zhao S."/>
            <person name="Ding C."/>
            <person name="He J."/>
        </authorList>
    </citation>
    <scope>NUCLEOTIDE SEQUENCE [LARGE SCALE GENOMIC DNA]</scope>
    <source>
        <strain evidence="11 12">11a5</strain>
    </source>
</reference>
<evidence type="ECO:0000256" key="6">
    <source>
        <dbReference type="ARBA" id="ARBA00022737"/>
    </source>
</evidence>
<dbReference type="AlphaFoldDB" id="A0A142VBU1"/>
<gene>
    <name evidence="11" type="primary">rdhA</name>
    <name evidence="11" type="ORF">Dm11a5_1477</name>
</gene>
<dbReference type="GO" id="GO:0046872">
    <property type="term" value="F:metal ion binding"/>
    <property type="evidence" value="ECO:0007669"/>
    <property type="project" value="UniProtKB-KW"/>
</dbReference>
<proteinExistence type="predicted"/>
<evidence type="ECO:0000256" key="5">
    <source>
        <dbReference type="ARBA" id="ARBA00022729"/>
    </source>
</evidence>
<evidence type="ECO:0000256" key="1">
    <source>
        <dbReference type="ARBA" id="ARBA00004236"/>
    </source>
</evidence>
<dbReference type="PANTHER" id="PTHR42827">
    <property type="entry name" value="IRON-SULFUR CLUSTER-BINDING PROTEIN-RELATED"/>
    <property type="match status" value="1"/>
</dbReference>
<evidence type="ECO:0000256" key="4">
    <source>
        <dbReference type="ARBA" id="ARBA00022723"/>
    </source>
</evidence>
<keyword evidence="2" id="KW-1003">Cell membrane</keyword>
<comment type="cofactor">
    <cofactor evidence="10">
        <name>corrinoid</name>
        <dbReference type="ChEBI" id="CHEBI:33913"/>
    </cofactor>
</comment>
<dbReference type="SUPFAM" id="SSF54862">
    <property type="entry name" value="4Fe-4S ferredoxins"/>
    <property type="match status" value="1"/>
</dbReference>
<dbReference type="GO" id="GO:0051539">
    <property type="term" value="F:4 iron, 4 sulfur cluster binding"/>
    <property type="evidence" value="ECO:0007669"/>
    <property type="project" value="UniProtKB-KW"/>
</dbReference>
<dbReference type="GO" id="GO:0005886">
    <property type="term" value="C:plasma membrane"/>
    <property type="evidence" value="ECO:0007669"/>
    <property type="project" value="UniProtKB-SubCell"/>
</dbReference>
<dbReference type="Pfam" id="PF13486">
    <property type="entry name" value="Dehalogenase"/>
    <property type="match status" value="1"/>
</dbReference>
<dbReference type="NCBIfam" id="TIGR02486">
    <property type="entry name" value="RDH"/>
    <property type="match status" value="1"/>
</dbReference>
<dbReference type="InterPro" id="IPR012832">
    <property type="entry name" value="RDH"/>
</dbReference>
<evidence type="ECO:0000313" key="12">
    <source>
        <dbReference type="Proteomes" id="UP000076394"/>
    </source>
</evidence>
<keyword evidence="5" id="KW-0732">Signal</keyword>
<dbReference type="InterPro" id="IPR017896">
    <property type="entry name" value="4Fe4S_Fe-S-bd"/>
</dbReference>
<evidence type="ECO:0000256" key="7">
    <source>
        <dbReference type="ARBA" id="ARBA00023004"/>
    </source>
</evidence>
<keyword evidence="4" id="KW-0479">Metal-binding</keyword>
<dbReference type="PATRIC" id="fig|61435.8.peg.1470"/>
<keyword evidence="3" id="KW-0004">4Fe-4S</keyword>
<keyword evidence="8" id="KW-0411">Iron-sulfur</keyword>
<dbReference type="PROSITE" id="PS51379">
    <property type="entry name" value="4FE4S_FER_2"/>
    <property type="match status" value="1"/>
</dbReference>
<dbReference type="InterPro" id="IPR017900">
    <property type="entry name" value="4Fe4S_Fe_S_CS"/>
</dbReference>
<accession>A0A142VBU1</accession>
<keyword evidence="6" id="KW-0677">Repeat</keyword>
<sequence>MPNFHSIVSRRDFVKALGLTGAGLGTAAAATPVFQDLDDVTASPSAEWKRPWWVKNREIDDPTTEIDWDMMYRSDGRMVGQVRSVQIKYLGEEEVNRRNAVGAKFTADGLKNDTPGLKVRDQALAAGVMSMLPMAMGMIPSISFMGPATATPEARGVAKYQGTPAENSRMLRSALIFYGAAQVGYGEVTQRYKDKLFRTFDKGNAATAYQGAWPPPLTQCKQYFFEDVPVGYDTAEKMVFPANVPLYEFTFIVPMSKEMFRCSPSSALQNAANLSRYTAMAQIQPKIQAFIKSLGYQCYGYTLPMNGAVPTIASAVLTGLGEGARNIGAFNNPEFGSITGLFHLITDLPLEPTPPIDAGMWRFCHTCTKCADACPWSAIPTDHEPSWDIPKLYGQEDTTHVPGKKQFWTNSVDCWLGRVQLGTCGACMGTCTFNTGKNAIHDYVKATLSTTPVFNSFLWQADKAFGYGLRAGEDLENWWDMPQPIGGFDSTCGIQGGSY</sequence>
<evidence type="ECO:0000256" key="8">
    <source>
        <dbReference type="ARBA" id="ARBA00023014"/>
    </source>
</evidence>
<dbReference type="RefSeq" id="WP_011309959.1">
    <property type="nucleotide sequence ID" value="NZ_AP024514.1"/>
</dbReference>
<dbReference type="OrthoDB" id="9807879at2"/>
<dbReference type="OMA" id="FIYEYER"/>
<dbReference type="EMBL" id="CP011127">
    <property type="protein sequence ID" value="AMU87303.1"/>
    <property type="molecule type" value="Genomic_DNA"/>
</dbReference>
<dbReference type="InterPro" id="IPR006311">
    <property type="entry name" value="TAT_signal"/>
</dbReference>
<dbReference type="InterPro" id="IPR028894">
    <property type="entry name" value="RDH_dom"/>
</dbReference>
<protein>
    <submittedName>
        <fullName evidence="11">Reductive dehalogenase</fullName>
    </submittedName>
</protein>
<organism evidence="11 12">
    <name type="scientific">Dehalococcoides mccartyi</name>
    <dbReference type="NCBI Taxonomy" id="61435"/>
    <lineage>
        <taxon>Bacteria</taxon>
        <taxon>Bacillati</taxon>
        <taxon>Chloroflexota</taxon>
        <taxon>Dehalococcoidia</taxon>
        <taxon>Dehalococcoidales</taxon>
        <taxon>Dehalococcoidaceae</taxon>
        <taxon>Dehalococcoides</taxon>
    </lineage>
</organism>
<evidence type="ECO:0000256" key="2">
    <source>
        <dbReference type="ARBA" id="ARBA00022475"/>
    </source>
</evidence>
<dbReference type="PANTHER" id="PTHR42827:SF1">
    <property type="entry name" value="IRON-SULFUR CLUSTER-BINDING PROTEIN"/>
    <property type="match status" value="1"/>
</dbReference>
<evidence type="ECO:0000256" key="10">
    <source>
        <dbReference type="ARBA" id="ARBA00029374"/>
    </source>
</evidence>
<comment type="subcellular location">
    <subcellularLocation>
        <location evidence="1">Cell membrane</location>
    </subcellularLocation>
</comment>
<dbReference type="InterPro" id="IPR019546">
    <property type="entry name" value="TAT_signal_bac_arc"/>
</dbReference>
<dbReference type="Proteomes" id="UP000076394">
    <property type="component" value="Chromosome"/>
</dbReference>
<evidence type="ECO:0000256" key="9">
    <source>
        <dbReference type="ARBA" id="ARBA00023136"/>
    </source>
</evidence>
<dbReference type="PROSITE" id="PS00198">
    <property type="entry name" value="4FE4S_FER_1"/>
    <property type="match status" value="1"/>
</dbReference>
<dbReference type="PROSITE" id="PS51318">
    <property type="entry name" value="TAT"/>
    <property type="match status" value="1"/>
</dbReference>
<keyword evidence="9" id="KW-0472">Membrane</keyword>
<dbReference type="NCBIfam" id="TIGR01409">
    <property type="entry name" value="TAT_signal_seq"/>
    <property type="match status" value="1"/>
</dbReference>
<evidence type="ECO:0000313" key="11">
    <source>
        <dbReference type="EMBL" id="AMU87303.1"/>
    </source>
</evidence>
<evidence type="ECO:0000256" key="3">
    <source>
        <dbReference type="ARBA" id="ARBA00022485"/>
    </source>
</evidence>
<name>A0A142VBU1_9CHLR</name>